<keyword evidence="9" id="KW-0677">Repeat</keyword>
<dbReference type="GO" id="GO:0005737">
    <property type="term" value="C:cytoplasm"/>
    <property type="evidence" value="ECO:0007669"/>
    <property type="project" value="UniProtKB-SubCell"/>
</dbReference>
<dbReference type="Proteomes" id="UP000529446">
    <property type="component" value="Unassembled WGS sequence"/>
</dbReference>
<comment type="pathway">
    <text evidence="2">Amino-acid biosynthesis; L-cysteine biosynthesis; L-cysteine from L-serine: step 1/2.</text>
</comment>
<dbReference type="Proteomes" id="UP000532866">
    <property type="component" value="Unassembled WGS sequence"/>
</dbReference>
<dbReference type="Proteomes" id="UP000029844">
    <property type="component" value="Unassembled WGS sequence"/>
</dbReference>
<dbReference type="Proteomes" id="UP000539064">
    <property type="component" value="Unassembled WGS sequence"/>
</dbReference>
<reference evidence="32 33" key="2">
    <citation type="submission" date="2020-03" db="EMBL/GenBank/DDBJ databases">
        <title>Soil Listeria distribution.</title>
        <authorList>
            <person name="Liao J."/>
            <person name="Wiedmann M."/>
        </authorList>
    </citation>
    <scope>NUCLEOTIDE SEQUENCE [LARGE SCALE GENOMIC DNA]</scope>
    <source>
        <strain evidence="29 44">FSL L7-0039</strain>
        <strain evidence="27 43">FSL L7-0149</strain>
        <strain evidence="28 42">FSL L7-0153</strain>
        <strain evidence="26 32">FSL L7-0360</strain>
        <strain evidence="25 39">FSL L7-0435</strain>
        <strain evidence="23 35">FSL L7-0978</strain>
        <strain evidence="24 41">FSL L7-0990</strain>
        <strain evidence="22 40">FSL L7-1017</strain>
        <strain evidence="21 45">FSL L7-1299</strain>
        <strain evidence="19 36">FSL L7-1387</strain>
        <strain evidence="20 46">FSL L7-1427</strain>
        <strain evidence="18 34">FSL L7-1547</strain>
        <strain evidence="17 37">FSL L7-1658</strain>
        <strain evidence="16 33">FSL L7-1833</strain>
        <strain evidence="30 38">FSL L7-1850</strain>
    </source>
</reference>
<reference evidence="15 31" key="1">
    <citation type="submission" date="2014-05" db="EMBL/GenBank/DDBJ databases">
        <title>Novel Listeriaceae from food processing environments.</title>
        <authorList>
            <person name="den Bakker H.C."/>
        </authorList>
    </citation>
    <scope>NUCLEOTIDE SEQUENCE [LARGE SCALE GENOMIC DNA]</scope>
    <source>
        <strain evidence="15 31">FSL A5-0281</strain>
    </source>
</reference>
<evidence type="ECO:0000256" key="11">
    <source>
        <dbReference type="ARBA" id="ARBA00023315"/>
    </source>
</evidence>
<dbReference type="PIRSF" id="PIRSF000441">
    <property type="entry name" value="CysE"/>
    <property type="match status" value="1"/>
</dbReference>
<dbReference type="Proteomes" id="UP000574104">
    <property type="component" value="Unassembled WGS sequence"/>
</dbReference>
<dbReference type="NCBIfam" id="TIGR01172">
    <property type="entry name" value="cysE"/>
    <property type="match status" value="1"/>
</dbReference>
<evidence type="ECO:0000313" key="17">
    <source>
        <dbReference type="EMBL" id="MBC1401093.1"/>
    </source>
</evidence>
<dbReference type="EMBL" id="JAARVD010000009">
    <property type="protein sequence ID" value="MBC1798098.1"/>
    <property type="molecule type" value="Genomic_DNA"/>
</dbReference>
<comment type="similarity">
    <text evidence="3 13">Belongs to the transferase hexapeptide repeat family.</text>
</comment>
<evidence type="ECO:0000313" key="29">
    <source>
        <dbReference type="EMBL" id="MBC2312437.1"/>
    </source>
</evidence>
<dbReference type="EMBL" id="JAARPT010000003">
    <property type="protein sequence ID" value="MBC1401093.1"/>
    <property type="molecule type" value="Genomic_DNA"/>
</dbReference>
<evidence type="ECO:0000313" key="35">
    <source>
        <dbReference type="Proteomes" id="UP000539064"/>
    </source>
</evidence>
<evidence type="ECO:0000313" key="31">
    <source>
        <dbReference type="Proteomes" id="UP000029844"/>
    </source>
</evidence>
<evidence type="ECO:0000313" key="20">
    <source>
        <dbReference type="EMBL" id="MBC1566548.1"/>
    </source>
</evidence>
<dbReference type="UniPathway" id="UPA00136">
    <property type="reaction ID" value="UER00199"/>
</dbReference>
<dbReference type="Proteomes" id="UP000548082">
    <property type="component" value="Unassembled WGS sequence"/>
</dbReference>
<evidence type="ECO:0000313" key="16">
    <source>
        <dbReference type="EMBL" id="MBC1332392.1"/>
    </source>
</evidence>
<evidence type="ECO:0000256" key="12">
    <source>
        <dbReference type="ARBA" id="ARBA00049486"/>
    </source>
</evidence>
<evidence type="ECO:0000256" key="1">
    <source>
        <dbReference type="ARBA" id="ARBA00004496"/>
    </source>
</evidence>
<dbReference type="AlphaFoldDB" id="A0A099VWW5"/>
<dbReference type="EMBL" id="JAARMV010000004">
    <property type="protein sequence ID" value="MBC2373384.1"/>
    <property type="molecule type" value="Genomic_DNA"/>
</dbReference>
<feature type="coiled-coil region" evidence="14">
    <location>
        <begin position="182"/>
        <end position="209"/>
    </location>
</feature>
<evidence type="ECO:0000313" key="25">
    <source>
        <dbReference type="EMBL" id="MBC2004989.1"/>
    </source>
</evidence>
<dbReference type="EMBL" id="JAARWW010000007">
    <property type="protein sequence ID" value="MBC2004989.1"/>
    <property type="molecule type" value="Genomic_DNA"/>
</dbReference>
<evidence type="ECO:0000313" key="30">
    <source>
        <dbReference type="EMBL" id="MBC2373384.1"/>
    </source>
</evidence>
<dbReference type="EMBL" id="JAARUV010000005">
    <property type="protein sequence ID" value="MBC1780024.1"/>
    <property type="molecule type" value="Genomic_DNA"/>
</dbReference>
<evidence type="ECO:0000313" key="40">
    <source>
        <dbReference type="Proteomes" id="UP000547643"/>
    </source>
</evidence>
<evidence type="ECO:0000313" key="39">
    <source>
        <dbReference type="Proteomes" id="UP000546806"/>
    </source>
</evidence>
<evidence type="ECO:0000313" key="15">
    <source>
        <dbReference type="EMBL" id="KGL38029.1"/>
    </source>
</evidence>
<evidence type="ECO:0000256" key="2">
    <source>
        <dbReference type="ARBA" id="ARBA00004876"/>
    </source>
</evidence>
<evidence type="ECO:0000256" key="13">
    <source>
        <dbReference type="PIRNR" id="PIRNR000441"/>
    </source>
</evidence>
<dbReference type="Gene3D" id="2.160.10.10">
    <property type="entry name" value="Hexapeptide repeat proteins"/>
    <property type="match status" value="1"/>
</dbReference>
<keyword evidence="8 13" id="KW-0808">Transferase</keyword>
<evidence type="ECO:0000256" key="7">
    <source>
        <dbReference type="ARBA" id="ARBA00022605"/>
    </source>
</evidence>
<dbReference type="EMBL" id="JAARRW010000007">
    <property type="protein sequence ID" value="MBC1563239.1"/>
    <property type="molecule type" value="Genomic_DNA"/>
</dbReference>
<protein>
    <recommendedName>
        <fullName evidence="5 13">Serine acetyltransferase</fullName>
        <ecNumber evidence="4 13">2.3.1.30</ecNumber>
    </recommendedName>
</protein>
<evidence type="ECO:0000313" key="37">
    <source>
        <dbReference type="Proteomes" id="UP000544413"/>
    </source>
</evidence>
<proteinExistence type="inferred from homology"/>
<dbReference type="Proteomes" id="UP000586951">
    <property type="component" value="Unassembled WGS sequence"/>
</dbReference>
<evidence type="ECO:0000256" key="3">
    <source>
        <dbReference type="ARBA" id="ARBA00007274"/>
    </source>
</evidence>
<keyword evidence="6" id="KW-0963">Cytoplasm</keyword>
<dbReference type="GO" id="GO:0009001">
    <property type="term" value="F:serine O-acetyltransferase activity"/>
    <property type="evidence" value="ECO:0007669"/>
    <property type="project" value="UniProtKB-EC"/>
</dbReference>
<dbReference type="Gene3D" id="1.10.3130.10">
    <property type="entry name" value="serine acetyltransferase, domain 1"/>
    <property type="match status" value="1"/>
</dbReference>
<dbReference type="InterPro" id="IPR045304">
    <property type="entry name" value="LbH_SAT"/>
</dbReference>
<comment type="catalytic activity">
    <reaction evidence="12 13">
        <text>L-serine + acetyl-CoA = O-acetyl-L-serine + CoA</text>
        <dbReference type="Rhea" id="RHEA:24560"/>
        <dbReference type="ChEBI" id="CHEBI:33384"/>
        <dbReference type="ChEBI" id="CHEBI:57287"/>
        <dbReference type="ChEBI" id="CHEBI:57288"/>
        <dbReference type="ChEBI" id="CHEBI:58340"/>
        <dbReference type="EC" id="2.3.1.30"/>
    </reaction>
</comment>
<dbReference type="InterPro" id="IPR011004">
    <property type="entry name" value="Trimer_LpxA-like_sf"/>
</dbReference>
<dbReference type="Proteomes" id="UP000547643">
    <property type="component" value="Unassembled WGS sequence"/>
</dbReference>
<evidence type="ECO:0000313" key="36">
    <source>
        <dbReference type="Proteomes" id="UP000541955"/>
    </source>
</evidence>
<evidence type="ECO:0000256" key="10">
    <source>
        <dbReference type="ARBA" id="ARBA00023192"/>
    </source>
</evidence>
<dbReference type="GeneID" id="58718805"/>
<dbReference type="InterPro" id="IPR053376">
    <property type="entry name" value="Serine_acetyltransferase"/>
</dbReference>
<dbReference type="Proteomes" id="UP000546806">
    <property type="component" value="Unassembled WGS sequence"/>
</dbReference>
<evidence type="ECO:0000256" key="8">
    <source>
        <dbReference type="ARBA" id="ARBA00022679"/>
    </source>
</evidence>
<evidence type="ECO:0000313" key="44">
    <source>
        <dbReference type="Proteomes" id="UP000565628"/>
    </source>
</evidence>
<evidence type="ECO:0000313" key="23">
    <source>
        <dbReference type="EMBL" id="MBC1792515.1"/>
    </source>
</evidence>
<evidence type="ECO:0000313" key="43">
    <source>
        <dbReference type="Proteomes" id="UP000553016"/>
    </source>
</evidence>
<dbReference type="eggNOG" id="COG1045">
    <property type="taxonomic scope" value="Bacteria"/>
</dbReference>
<dbReference type="STRING" id="1552123.EP57_15850"/>
<comment type="subcellular location">
    <subcellularLocation>
        <location evidence="1">Cytoplasm</location>
    </subcellularLocation>
</comment>
<evidence type="ECO:0000313" key="32">
    <source>
        <dbReference type="Proteomes" id="UP000529446"/>
    </source>
</evidence>
<evidence type="ECO:0000256" key="14">
    <source>
        <dbReference type="SAM" id="Coils"/>
    </source>
</evidence>
<dbReference type="NCBIfam" id="NF041874">
    <property type="entry name" value="EPS_EpsC"/>
    <property type="match status" value="1"/>
</dbReference>
<evidence type="ECO:0000313" key="42">
    <source>
        <dbReference type="Proteomes" id="UP000550367"/>
    </source>
</evidence>
<dbReference type="EMBL" id="JAAROL010000004">
    <property type="protein sequence ID" value="MBC1332392.1"/>
    <property type="molecule type" value="Genomic_DNA"/>
</dbReference>
<dbReference type="EMBL" id="JAARSH010000013">
    <property type="protein sequence ID" value="MBC1617679.1"/>
    <property type="molecule type" value="Genomic_DNA"/>
</dbReference>
<dbReference type="InterPro" id="IPR001451">
    <property type="entry name" value="Hexapep"/>
</dbReference>
<evidence type="ECO:0000313" key="45">
    <source>
        <dbReference type="Proteomes" id="UP000574104"/>
    </source>
</evidence>
<sequence length="210" mass="23192">MASRMKEDMKMVMVNDPAARGYVDAFLNYPGLHAIWWHRFANFFYRHRMVVFSKWLSQVARFLTNVEIHPGATIGRRLFIDHGAGIVIGETAEIGDDVVLFHGVTLGGTGKHQGKRHPTVGNRALISAGAKILGPINIGEDAKVGAGAVVIKDVPLGATVVGVPAKVVRLNGRVTQHTEPQVAEMKRRILEIEKQLEELKNRTEKGEEEQ</sequence>
<dbReference type="EMBL" id="JAARZA010000012">
    <property type="protein sequence ID" value="MBC2242295.1"/>
    <property type="molecule type" value="Genomic_DNA"/>
</dbReference>
<dbReference type="FunFam" id="2.160.10.10:FF:000007">
    <property type="entry name" value="Serine acetyltransferase"/>
    <property type="match status" value="1"/>
</dbReference>
<evidence type="ECO:0000313" key="34">
    <source>
        <dbReference type="Proteomes" id="UP000533953"/>
    </source>
</evidence>
<dbReference type="EMBL" id="JAARVG010000002">
    <property type="protein sequence ID" value="MBC1792515.1"/>
    <property type="molecule type" value="Genomic_DNA"/>
</dbReference>
<dbReference type="RefSeq" id="WP_036088163.1">
    <property type="nucleotide sequence ID" value="NZ_CBCSHQ010000011.1"/>
</dbReference>
<dbReference type="EMBL" id="JAARYY010000005">
    <property type="protein sequence ID" value="MBC2244298.1"/>
    <property type="molecule type" value="Genomic_DNA"/>
</dbReference>
<dbReference type="Proteomes" id="UP000550367">
    <property type="component" value="Unassembled WGS sequence"/>
</dbReference>
<evidence type="ECO:0000313" key="21">
    <source>
        <dbReference type="EMBL" id="MBC1617679.1"/>
    </source>
</evidence>
<dbReference type="CDD" id="cd03354">
    <property type="entry name" value="LbH_SAT"/>
    <property type="match status" value="1"/>
</dbReference>
<evidence type="ECO:0000256" key="5">
    <source>
        <dbReference type="ARBA" id="ARBA00018522"/>
    </source>
</evidence>
<dbReference type="EC" id="2.3.1.30" evidence="4 13"/>
<name>A0A099VWW5_9LIST</name>
<dbReference type="SUPFAM" id="SSF51161">
    <property type="entry name" value="Trimeric LpxA-like enzymes"/>
    <property type="match status" value="1"/>
</dbReference>
<organism evidence="15 31">
    <name type="scientific">Listeria booriae</name>
    <dbReference type="NCBI Taxonomy" id="1552123"/>
    <lineage>
        <taxon>Bacteria</taxon>
        <taxon>Bacillati</taxon>
        <taxon>Bacillota</taxon>
        <taxon>Bacilli</taxon>
        <taxon>Bacillales</taxon>
        <taxon>Listeriaceae</taxon>
        <taxon>Listeria</taxon>
    </lineage>
</organism>
<keyword evidence="11 13" id="KW-0012">Acyltransferase</keyword>
<accession>A0A099VWW5</accession>
<evidence type="ECO:0000313" key="41">
    <source>
        <dbReference type="Proteomes" id="UP000548082"/>
    </source>
</evidence>
<dbReference type="OrthoDB" id="9801456at2"/>
<evidence type="ECO:0000313" key="28">
    <source>
        <dbReference type="EMBL" id="MBC2244298.1"/>
    </source>
</evidence>
<comment type="caution">
    <text evidence="15">The sequence shown here is derived from an EMBL/GenBank/DDBJ whole genome shotgun (WGS) entry which is preliminary data.</text>
</comment>
<gene>
    <name evidence="16" type="primary">cysE</name>
    <name evidence="15" type="ORF">EP57_15850</name>
    <name evidence="16" type="ORF">HB759_10655</name>
    <name evidence="17" type="ORF">HB836_05735</name>
    <name evidence="19" type="ORF">HB902_14290</name>
    <name evidence="21" type="ORF">HB904_15885</name>
    <name evidence="20" type="ORF">HB907_14125</name>
    <name evidence="30" type="ORF">HBP98_15335</name>
    <name evidence="22" type="ORF">HCA46_14345</name>
    <name evidence="23" type="ORF">HCA52_03710</name>
    <name evidence="24" type="ORF">HCA55_15290</name>
    <name evidence="25" type="ORF">HCA78_14540</name>
    <name evidence="26" type="ORF">HCB06_09395</name>
    <name evidence="28" type="ORF">HCB25_09505</name>
    <name evidence="27" type="ORF">HCB35_17615</name>
    <name evidence="18" type="ORF">HCI99_10670</name>
    <name evidence="29" type="ORF">HCJ81_16320</name>
</gene>
<dbReference type="Proteomes" id="UP000541955">
    <property type="component" value="Unassembled WGS sequence"/>
</dbReference>
<dbReference type="Proteomes" id="UP000533953">
    <property type="component" value="Unassembled WGS sequence"/>
</dbReference>
<evidence type="ECO:0000313" key="46">
    <source>
        <dbReference type="Proteomes" id="UP000586951"/>
    </source>
</evidence>
<evidence type="ECO:0000313" key="38">
    <source>
        <dbReference type="Proteomes" id="UP000546244"/>
    </source>
</evidence>
<keyword evidence="14" id="KW-0175">Coiled coil</keyword>
<dbReference type="Proteomes" id="UP000544413">
    <property type="component" value="Unassembled WGS sequence"/>
</dbReference>
<dbReference type="InterPro" id="IPR005881">
    <property type="entry name" value="Ser_O-AcTrfase"/>
</dbReference>
<evidence type="ECO:0000256" key="9">
    <source>
        <dbReference type="ARBA" id="ARBA00022737"/>
    </source>
</evidence>
<keyword evidence="10" id="KW-0198">Cysteine biosynthesis</keyword>
<evidence type="ECO:0000313" key="24">
    <source>
        <dbReference type="EMBL" id="MBC1798098.1"/>
    </source>
</evidence>
<dbReference type="Pfam" id="PF00132">
    <property type="entry name" value="Hexapep"/>
    <property type="match status" value="1"/>
</dbReference>
<keyword evidence="31" id="KW-1185">Reference proteome</keyword>
<dbReference type="EMBL" id="JAARRU010000004">
    <property type="protein sequence ID" value="MBC1566548.1"/>
    <property type="molecule type" value="Genomic_DNA"/>
</dbReference>
<dbReference type="PANTHER" id="PTHR42811">
    <property type="entry name" value="SERINE ACETYLTRANSFERASE"/>
    <property type="match status" value="1"/>
</dbReference>
<evidence type="ECO:0000313" key="18">
    <source>
        <dbReference type="EMBL" id="MBC1492302.1"/>
    </source>
</evidence>
<dbReference type="EMBL" id="JAASWV010000034">
    <property type="protein sequence ID" value="MBC2312437.1"/>
    <property type="molecule type" value="Genomic_DNA"/>
</dbReference>
<evidence type="ECO:0000313" key="26">
    <source>
        <dbReference type="EMBL" id="MBC2116824.1"/>
    </source>
</evidence>
<keyword evidence="7" id="KW-0028">Amino-acid biosynthesis</keyword>
<dbReference type="GO" id="GO:0006535">
    <property type="term" value="P:cysteine biosynthetic process from serine"/>
    <property type="evidence" value="ECO:0007669"/>
    <property type="project" value="InterPro"/>
</dbReference>
<dbReference type="FunFam" id="1.10.3130.10:FF:000003">
    <property type="entry name" value="Serine acetyltransferase"/>
    <property type="match status" value="1"/>
</dbReference>
<evidence type="ECO:0000256" key="6">
    <source>
        <dbReference type="ARBA" id="ARBA00022490"/>
    </source>
</evidence>
<evidence type="ECO:0000256" key="4">
    <source>
        <dbReference type="ARBA" id="ARBA00013266"/>
    </source>
</evidence>
<evidence type="ECO:0000313" key="27">
    <source>
        <dbReference type="EMBL" id="MBC2242295.1"/>
    </source>
</evidence>
<dbReference type="InterPro" id="IPR042122">
    <property type="entry name" value="Ser_AcTrfase_N_sf"/>
</dbReference>
<evidence type="ECO:0000313" key="33">
    <source>
        <dbReference type="Proteomes" id="UP000532866"/>
    </source>
</evidence>
<dbReference type="EMBL" id="JAARXI010000005">
    <property type="protein sequence ID" value="MBC2116824.1"/>
    <property type="molecule type" value="Genomic_DNA"/>
</dbReference>
<evidence type="ECO:0000313" key="22">
    <source>
        <dbReference type="EMBL" id="MBC1780024.1"/>
    </source>
</evidence>
<dbReference type="EMBL" id="JNFA01000030">
    <property type="protein sequence ID" value="KGL38029.1"/>
    <property type="molecule type" value="Genomic_DNA"/>
</dbReference>
<dbReference type="EMBL" id="JAASTX010000012">
    <property type="protein sequence ID" value="MBC1492302.1"/>
    <property type="molecule type" value="Genomic_DNA"/>
</dbReference>
<dbReference type="Proteomes" id="UP000546244">
    <property type="component" value="Unassembled WGS sequence"/>
</dbReference>
<evidence type="ECO:0000313" key="19">
    <source>
        <dbReference type="EMBL" id="MBC1563239.1"/>
    </source>
</evidence>
<dbReference type="Proteomes" id="UP000553016">
    <property type="component" value="Unassembled WGS sequence"/>
</dbReference>
<dbReference type="Proteomes" id="UP000565628">
    <property type="component" value="Unassembled WGS sequence"/>
</dbReference>